<organism evidence="8 9">
    <name type="scientific">Chromobacterium amazonense</name>
    <dbReference type="NCBI Taxonomy" id="1382803"/>
    <lineage>
        <taxon>Bacteria</taxon>
        <taxon>Pseudomonadati</taxon>
        <taxon>Pseudomonadota</taxon>
        <taxon>Betaproteobacteria</taxon>
        <taxon>Neisseriales</taxon>
        <taxon>Chromobacteriaceae</taxon>
        <taxon>Chromobacterium</taxon>
    </lineage>
</organism>
<dbReference type="OrthoDB" id="9812547at2"/>
<dbReference type="NCBIfam" id="NF008432">
    <property type="entry name" value="PRK11272.1"/>
    <property type="match status" value="1"/>
</dbReference>
<feature type="transmembrane region" description="Helical" evidence="6">
    <location>
        <begin position="268"/>
        <end position="285"/>
    </location>
</feature>
<comment type="subcellular location">
    <subcellularLocation>
        <location evidence="1">Membrane</location>
        <topology evidence="1">Multi-pass membrane protein</topology>
    </subcellularLocation>
</comment>
<dbReference type="EMBL" id="MTBD01000004">
    <property type="protein sequence ID" value="PRP72264.1"/>
    <property type="molecule type" value="Genomic_DNA"/>
</dbReference>
<feature type="transmembrane region" description="Helical" evidence="6">
    <location>
        <begin position="245"/>
        <end position="262"/>
    </location>
</feature>
<feature type="transmembrane region" description="Helical" evidence="6">
    <location>
        <begin position="126"/>
        <end position="145"/>
    </location>
</feature>
<comment type="similarity">
    <text evidence="2">Belongs to the EamA transporter family.</text>
</comment>
<dbReference type="Gene3D" id="1.10.3730.20">
    <property type="match status" value="1"/>
</dbReference>
<evidence type="ECO:0000313" key="8">
    <source>
        <dbReference type="EMBL" id="PRP72264.1"/>
    </source>
</evidence>
<feature type="transmembrane region" description="Helical" evidence="6">
    <location>
        <begin position="151"/>
        <end position="168"/>
    </location>
</feature>
<evidence type="ECO:0000256" key="6">
    <source>
        <dbReference type="SAM" id="Phobius"/>
    </source>
</evidence>
<comment type="caution">
    <text evidence="8">The sequence shown here is derived from an EMBL/GenBank/DDBJ whole genome shotgun (WGS) entry which is preliminary data.</text>
</comment>
<feature type="transmembrane region" description="Helical" evidence="6">
    <location>
        <begin position="38"/>
        <end position="57"/>
    </location>
</feature>
<dbReference type="InterPro" id="IPR050638">
    <property type="entry name" value="AA-Vitamin_Transporters"/>
</dbReference>
<dbReference type="PANTHER" id="PTHR32322:SF2">
    <property type="entry name" value="EAMA DOMAIN-CONTAINING PROTEIN"/>
    <property type="match status" value="1"/>
</dbReference>
<accession>A0A2S9X964</accession>
<feature type="domain" description="EamA" evidence="7">
    <location>
        <begin position="13"/>
        <end position="140"/>
    </location>
</feature>
<evidence type="ECO:0000256" key="5">
    <source>
        <dbReference type="ARBA" id="ARBA00023136"/>
    </source>
</evidence>
<evidence type="ECO:0000256" key="1">
    <source>
        <dbReference type="ARBA" id="ARBA00004141"/>
    </source>
</evidence>
<sequence length="288" mass="30430">MPFSRLAPLTLAAFFALYIIWGSTYLAIRIGVESWPPLMMAGIRFTLAGVIVLAFLRWRGAAWPDARQLRGAAILGVLMPAVGNGLVTMAEREVSSGVAALVVATVPLFTLLFARLFGHKSRALEWAGMLLGVFGIVLLNLGSSLRASPEGAALLVLASAGWALGSAWSKHLAQPPGAMGSAWTMIFGGLTLLLSSAAIGERLAAWPDAAGWGALLYLTVFGSMIAYSAYLYLLRTVTAAAATSYAYVNPVIAVLLGVLFLGEHVGPQEMLAMVVIVAAVLLISWRRS</sequence>
<dbReference type="InterPro" id="IPR037185">
    <property type="entry name" value="EmrE-like"/>
</dbReference>
<keyword evidence="5 6" id="KW-0472">Membrane</keyword>
<feature type="domain" description="EamA" evidence="7">
    <location>
        <begin position="151"/>
        <end position="284"/>
    </location>
</feature>
<evidence type="ECO:0000259" key="7">
    <source>
        <dbReference type="Pfam" id="PF00892"/>
    </source>
</evidence>
<evidence type="ECO:0000256" key="4">
    <source>
        <dbReference type="ARBA" id="ARBA00022989"/>
    </source>
</evidence>
<evidence type="ECO:0000256" key="3">
    <source>
        <dbReference type="ARBA" id="ARBA00022692"/>
    </source>
</evidence>
<dbReference type="AlphaFoldDB" id="A0A2S9X964"/>
<dbReference type="SUPFAM" id="SSF103481">
    <property type="entry name" value="Multidrug resistance efflux transporter EmrE"/>
    <property type="match status" value="2"/>
</dbReference>
<protein>
    <submittedName>
        <fullName evidence="8">Drug/metabolite exporter YedA</fullName>
    </submittedName>
</protein>
<name>A0A2S9X964_9NEIS</name>
<gene>
    <name evidence="8" type="ORF">BUE93_02170</name>
</gene>
<evidence type="ECO:0000313" key="9">
    <source>
        <dbReference type="Proteomes" id="UP000239469"/>
    </source>
</evidence>
<dbReference type="InterPro" id="IPR000620">
    <property type="entry name" value="EamA_dom"/>
</dbReference>
<dbReference type="Proteomes" id="UP000239469">
    <property type="component" value="Unassembled WGS sequence"/>
</dbReference>
<keyword evidence="4 6" id="KW-1133">Transmembrane helix</keyword>
<dbReference type="Pfam" id="PF00892">
    <property type="entry name" value="EamA"/>
    <property type="match status" value="2"/>
</dbReference>
<reference evidence="8 9" key="1">
    <citation type="submission" date="2017-01" db="EMBL/GenBank/DDBJ databases">
        <title>New insights into the genetic diversity of Chromobacterium isolated from tropical freshwater lake.</title>
        <authorList>
            <person name="Santos A.B."/>
            <person name="Nascimento A.M."/>
            <person name="Da Silva P.C."/>
        </authorList>
    </citation>
    <scope>NUCLEOTIDE SEQUENCE [LARGE SCALE GENOMIC DNA]</scope>
    <source>
        <strain evidence="8 9">56AF</strain>
    </source>
</reference>
<dbReference type="PANTHER" id="PTHR32322">
    <property type="entry name" value="INNER MEMBRANE TRANSPORTER"/>
    <property type="match status" value="1"/>
</dbReference>
<keyword evidence="3 6" id="KW-0812">Transmembrane</keyword>
<dbReference type="RefSeq" id="WP_043629119.1">
    <property type="nucleotide sequence ID" value="NZ_JBOBPY010000018.1"/>
</dbReference>
<feature type="transmembrane region" description="Helical" evidence="6">
    <location>
        <begin position="69"/>
        <end position="90"/>
    </location>
</feature>
<feature type="transmembrane region" description="Helical" evidence="6">
    <location>
        <begin position="180"/>
        <end position="200"/>
    </location>
</feature>
<feature type="transmembrane region" description="Helical" evidence="6">
    <location>
        <begin position="96"/>
        <end position="114"/>
    </location>
</feature>
<proteinExistence type="inferred from homology"/>
<feature type="transmembrane region" description="Helical" evidence="6">
    <location>
        <begin position="212"/>
        <end position="233"/>
    </location>
</feature>
<dbReference type="GO" id="GO:0016020">
    <property type="term" value="C:membrane"/>
    <property type="evidence" value="ECO:0007669"/>
    <property type="project" value="UniProtKB-SubCell"/>
</dbReference>
<evidence type="ECO:0000256" key="2">
    <source>
        <dbReference type="ARBA" id="ARBA00007362"/>
    </source>
</evidence>